<evidence type="ECO:0000256" key="1">
    <source>
        <dbReference type="SAM" id="SignalP"/>
    </source>
</evidence>
<proteinExistence type="predicted"/>
<accession>A0ABX2ECD6</accession>
<keyword evidence="3" id="KW-1185">Reference proteome</keyword>
<evidence type="ECO:0000313" key="3">
    <source>
        <dbReference type="Proteomes" id="UP000737171"/>
    </source>
</evidence>
<feature type="signal peptide" evidence="1">
    <location>
        <begin position="1"/>
        <end position="19"/>
    </location>
</feature>
<dbReference type="EMBL" id="JABRWJ010000001">
    <property type="protein sequence ID" value="NRF65548.1"/>
    <property type="molecule type" value="Genomic_DNA"/>
</dbReference>
<dbReference type="RefSeq" id="WP_173119692.1">
    <property type="nucleotide sequence ID" value="NZ_JABRWJ010000001.1"/>
</dbReference>
<evidence type="ECO:0000313" key="2">
    <source>
        <dbReference type="EMBL" id="NRF65548.1"/>
    </source>
</evidence>
<name>A0ABX2ECD6_9BURK</name>
<organism evidence="2 3">
    <name type="scientific">Pseudaquabacterium terrae</name>
    <dbReference type="NCBI Taxonomy" id="2732868"/>
    <lineage>
        <taxon>Bacteria</taxon>
        <taxon>Pseudomonadati</taxon>
        <taxon>Pseudomonadota</taxon>
        <taxon>Betaproteobacteria</taxon>
        <taxon>Burkholderiales</taxon>
        <taxon>Sphaerotilaceae</taxon>
        <taxon>Pseudaquabacterium</taxon>
    </lineage>
</organism>
<keyword evidence="1" id="KW-0732">Signal</keyword>
<reference evidence="2 3" key="1">
    <citation type="submission" date="2020-05" db="EMBL/GenBank/DDBJ databases">
        <title>Aquincola sp. isolate from soil.</title>
        <authorList>
            <person name="Han J."/>
            <person name="Kim D.-U."/>
        </authorList>
    </citation>
    <scope>NUCLEOTIDE SEQUENCE [LARGE SCALE GENOMIC DNA]</scope>
    <source>
        <strain evidence="2 3">S2</strain>
    </source>
</reference>
<comment type="caution">
    <text evidence="2">The sequence shown here is derived from an EMBL/GenBank/DDBJ whole genome shotgun (WGS) entry which is preliminary data.</text>
</comment>
<protein>
    <submittedName>
        <fullName evidence="2">Uncharacterized protein</fullName>
    </submittedName>
</protein>
<dbReference type="Proteomes" id="UP000737171">
    <property type="component" value="Unassembled WGS sequence"/>
</dbReference>
<feature type="chain" id="PRO_5045971912" evidence="1">
    <location>
        <begin position="20"/>
        <end position="110"/>
    </location>
</feature>
<gene>
    <name evidence="2" type="ORF">HLB44_00990</name>
</gene>
<sequence length="110" mass="11346">MRRFWILLAVLTAPAVAPAGTPDIPDDINARLARAKGQIAAEVATRQRAGQPASAPGVGRAAAVGTQAFGTGCSIAIGNIFEDKPRIGAPRRETTVIVTGDIIQAGNNCR</sequence>